<keyword evidence="3" id="KW-0732">Signal</keyword>
<dbReference type="Gene3D" id="2.120.10.30">
    <property type="entry name" value="TolB, C-terminal domain"/>
    <property type="match status" value="1"/>
</dbReference>
<dbReference type="PANTHER" id="PTHR46260">
    <property type="entry name" value="RING-TYPE DOMAIN-CONTAINING PROTEIN"/>
    <property type="match status" value="1"/>
</dbReference>
<dbReference type="InterPro" id="IPR006652">
    <property type="entry name" value="Kelch_1"/>
</dbReference>
<accession>A0AAV8USY6</accession>
<evidence type="ECO:0008006" key="6">
    <source>
        <dbReference type="Google" id="ProtNLM"/>
    </source>
</evidence>
<keyword evidence="1" id="KW-0880">Kelch repeat</keyword>
<feature type="chain" id="PRO_5043406758" description="Glucose/Sorbosone dehydrogenase domain-containing protein" evidence="3">
    <location>
        <begin position="29"/>
        <end position="1208"/>
    </location>
</feature>
<dbReference type="InterPro" id="IPR051746">
    <property type="entry name" value="Kelch_domain_containing_8"/>
</dbReference>
<organism evidence="4 5">
    <name type="scientific">Rhodosorus marinus</name>
    <dbReference type="NCBI Taxonomy" id="101924"/>
    <lineage>
        <taxon>Eukaryota</taxon>
        <taxon>Rhodophyta</taxon>
        <taxon>Stylonematophyceae</taxon>
        <taxon>Stylonematales</taxon>
        <taxon>Stylonemataceae</taxon>
        <taxon>Rhodosorus</taxon>
    </lineage>
</organism>
<dbReference type="AlphaFoldDB" id="A0AAV8USY6"/>
<dbReference type="SUPFAM" id="SSF63829">
    <property type="entry name" value="Calcium-dependent phosphotriesterase"/>
    <property type="match status" value="1"/>
</dbReference>
<evidence type="ECO:0000256" key="2">
    <source>
        <dbReference type="ARBA" id="ARBA00022737"/>
    </source>
</evidence>
<keyword evidence="2" id="KW-0677">Repeat</keyword>
<dbReference type="InterPro" id="IPR008979">
    <property type="entry name" value="Galactose-bd-like_sf"/>
</dbReference>
<evidence type="ECO:0000313" key="4">
    <source>
        <dbReference type="EMBL" id="KAJ8905169.1"/>
    </source>
</evidence>
<evidence type="ECO:0000256" key="3">
    <source>
        <dbReference type="SAM" id="SignalP"/>
    </source>
</evidence>
<gene>
    <name evidence="4" type="ORF">NDN08_001678</name>
</gene>
<reference evidence="4 5" key="1">
    <citation type="journal article" date="2023" name="Nat. Commun.">
        <title>Origin of minicircular mitochondrial genomes in red algae.</title>
        <authorList>
            <person name="Lee Y."/>
            <person name="Cho C.H."/>
            <person name="Lee Y.M."/>
            <person name="Park S.I."/>
            <person name="Yang J.H."/>
            <person name="West J.A."/>
            <person name="Bhattacharya D."/>
            <person name="Yoon H.S."/>
        </authorList>
    </citation>
    <scope>NUCLEOTIDE SEQUENCE [LARGE SCALE GENOMIC DNA]</scope>
    <source>
        <strain evidence="4 5">CCMP1338</strain>
        <tissue evidence="4">Whole cell</tissue>
    </source>
</reference>
<evidence type="ECO:0000313" key="5">
    <source>
        <dbReference type="Proteomes" id="UP001157974"/>
    </source>
</evidence>
<dbReference type="SUPFAM" id="SSF49785">
    <property type="entry name" value="Galactose-binding domain-like"/>
    <property type="match status" value="1"/>
</dbReference>
<keyword evidence="5" id="KW-1185">Reference proteome</keyword>
<evidence type="ECO:0000256" key="1">
    <source>
        <dbReference type="ARBA" id="ARBA00022441"/>
    </source>
</evidence>
<name>A0AAV8USY6_9RHOD</name>
<protein>
    <recommendedName>
        <fullName evidence="6">Glucose/Sorbosone dehydrogenase domain-containing protein</fullName>
    </recommendedName>
</protein>
<proteinExistence type="predicted"/>
<dbReference type="Gene3D" id="2.60.120.430">
    <property type="entry name" value="Galactose-binding lectin"/>
    <property type="match status" value="1"/>
</dbReference>
<sequence length="1208" mass="130962">MMRGEVFTRRHGGSAFLILLSICTLISGQGIGQLSINFQSSSTGSCSAEVLGDYGLPYAEKTNGFTYGWLQASTLEPVDATANGRDRGEASDDSCLFRTFMHMQYGDCCSDEPNEGLLEDIVWRIALPNGQYNVDVLCGEPTSLNSVHAVTANGITIIEPTEPTALVPQVEGSGLVSVSNEVLTLSATGGSNTLLSHILISTSSGMQVGCVPFPSAFDGQSISELDCDQVRVSVPYEISYGSADQGMLKDRSGMGTGFTMVFPSSKQSPAYTSENLMVKDNALVIKSTPGRMNSPHFDHTNALGVGLPLPDNDLNITAQFRYPDIESSKWERACVYFGINDQTHIRLCYISTGDGGRVFLHYVKDDVRILRSYRCATLTDPERIITFRIELYSLADQARFFYQVGGDAEEVSFRNITLGAEMFSKDAAGIDFTVGTRSYAGVFVSQAMRKYGQLAFELLSFRVTQIPRENEGEGDDELEFDTWYLEGLRNPTSVRYGPDGKLYVAMVDGRIAVVELDHDAKEELSRRILQPLGSCLLLGLEFDPDSTADNVVLWLSHSDASQIGGAANSGTISKVSGPDMSIIEDVIIGLPRASANHAPNQIRFGPDGRLFIAVGGNTGGGTPNDQNSDFGFRPEQCLAAALLVADVKAEGFDGDCTPKQDPAQMDLTGVAWECEEDIDCDVKVYVTGTRNPYDFEFYNGHIYMTDNGLGGKGTAPKLPDDYTFGDSCHGPILGDEILALDPGKRDDLLFDVVEGAYYGHPNPARRECVFFGGNPTSDLDYPIPKSPVQGGDQYYMQFGKYRRGTQPDPMFTLPMMSLGRSRSANGIIVYRSDVFCGKLKGDILTTFYSQEDQVRRVVLNDDGTEAVRDETLPYTTEATGADRELRNPLCIEQDGYGNLYIGEFFGARVRVLDPVATQCSQSLSSSNRKAQTPRGLEHSAAIGINARVLALGGARGGVATDEAHAFDSYRNEWTSLRLPIKRFAAGAVRMGKHDVAILGGIDESGSIVDSFHVLGMEDMKLRNSDYRLPAARAHSCVVDLSDEFLLVGGIDRDGAATSTVFQFNKRTGNWRQASPLAIGRYGASAIAIGKEILVCGGISARGEETRTCEIFDGASWRMAGEMNHARAFAGAVSVSGRAVIKGGQSGESCIYNTVEEYDLKKNTWKELKPLNAARSAAAVVRAGSSTILMGGRTNGVGAQEFGEILHYM</sequence>
<dbReference type="Pfam" id="PF24681">
    <property type="entry name" value="Kelch_KLHDC2_KLHL20_DRC7"/>
    <property type="match status" value="1"/>
</dbReference>
<dbReference type="PANTHER" id="PTHR46260:SF3">
    <property type="entry name" value="RING-TYPE DOMAIN-CONTAINING PROTEIN"/>
    <property type="match status" value="1"/>
</dbReference>
<dbReference type="Proteomes" id="UP001157974">
    <property type="component" value="Unassembled WGS sequence"/>
</dbReference>
<comment type="caution">
    <text evidence="4">The sequence shown here is derived from an EMBL/GenBank/DDBJ whole genome shotgun (WGS) entry which is preliminary data.</text>
</comment>
<feature type="signal peptide" evidence="3">
    <location>
        <begin position="1"/>
        <end position="28"/>
    </location>
</feature>
<dbReference type="Gene3D" id="2.120.10.80">
    <property type="entry name" value="Kelch-type beta propeller"/>
    <property type="match status" value="2"/>
</dbReference>
<dbReference type="InterPro" id="IPR011042">
    <property type="entry name" value="6-blade_b-propeller_TolB-like"/>
</dbReference>
<dbReference type="SMART" id="SM00612">
    <property type="entry name" value="Kelch"/>
    <property type="match status" value="4"/>
</dbReference>
<dbReference type="EMBL" id="JAMWBK010000005">
    <property type="protein sequence ID" value="KAJ8905169.1"/>
    <property type="molecule type" value="Genomic_DNA"/>
</dbReference>
<dbReference type="InterPro" id="IPR015915">
    <property type="entry name" value="Kelch-typ_b-propeller"/>
</dbReference>
<dbReference type="SUPFAM" id="SSF117281">
    <property type="entry name" value="Kelch motif"/>
    <property type="match status" value="1"/>
</dbReference>